<evidence type="ECO:0000313" key="1">
    <source>
        <dbReference type="EMBL" id="KFE54043.1"/>
    </source>
</evidence>
<name>A0A085VF30_PSESX</name>
<gene>
    <name evidence="1" type="ORF">IV02_04665</name>
</gene>
<proteinExistence type="predicted"/>
<dbReference type="Proteomes" id="UP000028643">
    <property type="component" value="Unassembled WGS sequence"/>
</dbReference>
<evidence type="ECO:0000313" key="2">
    <source>
        <dbReference type="Proteomes" id="UP000028643"/>
    </source>
</evidence>
<sequence length="224" mass="24793">MADRGTAFGPASSQILKSNYIQDINLKKEMLEKSMRGFGSGFIDETISIYQSAQHSELSYSGSQVFNFAKALQERKGWASVIAYLYGQEINKNITSKEFNQVVASLQEYEKTKEIIAFNSLPADAPTPEVVLDKNLIALTMFDVNHFPKDDSKLAEKIAVLDPKANESIRDGAEQVTADFKAQENTKAISEFNALQELALKESDPAVKNLIKQAADLKLAGYTK</sequence>
<organism evidence="1 2">
    <name type="scientific">Pseudomonas syringae</name>
    <dbReference type="NCBI Taxonomy" id="317"/>
    <lineage>
        <taxon>Bacteria</taxon>
        <taxon>Pseudomonadati</taxon>
        <taxon>Pseudomonadota</taxon>
        <taxon>Gammaproteobacteria</taxon>
        <taxon>Pseudomonadales</taxon>
        <taxon>Pseudomonadaceae</taxon>
        <taxon>Pseudomonas</taxon>
    </lineage>
</organism>
<reference evidence="1 2" key="1">
    <citation type="submission" date="2014-07" db="EMBL/GenBank/DDBJ databases">
        <title>Draft Genome Sequences of Environmental Pseudomonas syringae strains.</title>
        <authorList>
            <person name="Baltrus D.A."/>
            <person name="Berge O."/>
            <person name="Morris C."/>
        </authorList>
    </citation>
    <scope>NUCLEOTIDE SEQUENCE [LARGE SCALE GENOMIC DNA]</scope>
    <source>
        <strain evidence="1 2">CEB003</strain>
    </source>
</reference>
<dbReference type="AlphaFoldDB" id="A0A085VF30"/>
<protein>
    <submittedName>
        <fullName evidence="1">Uncharacterized protein</fullName>
    </submittedName>
</protein>
<comment type="caution">
    <text evidence="1">The sequence shown here is derived from an EMBL/GenBank/DDBJ whole genome shotgun (WGS) entry which is preliminary data.</text>
</comment>
<accession>A0A085VF30</accession>
<dbReference type="EMBL" id="JPQT01000063">
    <property type="protein sequence ID" value="KFE54043.1"/>
    <property type="molecule type" value="Genomic_DNA"/>
</dbReference>
<dbReference type="PATRIC" id="fig|317.174.peg.950"/>